<evidence type="ECO:0000313" key="15">
    <source>
        <dbReference type="Proteomes" id="UP000265515"/>
    </source>
</evidence>
<reference evidence="14 15" key="1">
    <citation type="journal article" date="2018" name="Cell">
        <title>The Chara Genome: Secondary Complexity and Implications for Plant Terrestrialization.</title>
        <authorList>
            <person name="Nishiyama T."/>
            <person name="Sakayama H."/>
            <person name="Vries J.D."/>
            <person name="Buschmann H."/>
            <person name="Saint-Marcoux D."/>
            <person name="Ullrich K.K."/>
            <person name="Haas F.B."/>
            <person name="Vanderstraeten L."/>
            <person name="Becker D."/>
            <person name="Lang D."/>
            <person name="Vosolsobe S."/>
            <person name="Rombauts S."/>
            <person name="Wilhelmsson P.K.I."/>
            <person name="Janitza P."/>
            <person name="Kern R."/>
            <person name="Heyl A."/>
            <person name="Rumpler F."/>
            <person name="Villalobos L.I.A.C."/>
            <person name="Clay J.M."/>
            <person name="Skokan R."/>
            <person name="Toyoda A."/>
            <person name="Suzuki Y."/>
            <person name="Kagoshima H."/>
            <person name="Schijlen E."/>
            <person name="Tajeshwar N."/>
            <person name="Catarino B."/>
            <person name="Hetherington A.J."/>
            <person name="Saltykova A."/>
            <person name="Bonnot C."/>
            <person name="Breuninger H."/>
            <person name="Symeonidi A."/>
            <person name="Radhakrishnan G.V."/>
            <person name="Van Nieuwerburgh F."/>
            <person name="Deforce D."/>
            <person name="Chang C."/>
            <person name="Karol K.G."/>
            <person name="Hedrich R."/>
            <person name="Ulvskov P."/>
            <person name="Glockner G."/>
            <person name="Delwiche C.F."/>
            <person name="Petrasek J."/>
            <person name="Van de Peer Y."/>
            <person name="Friml J."/>
            <person name="Beilby M."/>
            <person name="Dolan L."/>
            <person name="Kohara Y."/>
            <person name="Sugano S."/>
            <person name="Fujiyama A."/>
            <person name="Delaux P.-M."/>
            <person name="Quint M."/>
            <person name="TheiBen G."/>
            <person name="Hagemann M."/>
            <person name="Harholt J."/>
            <person name="Dunand C."/>
            <person name="Zachgo S."/>
            <person name="Langdale J."/>
            <person name="Maumus F."/>
            <person name="Straeten D.V.D."/>
            <person name="Gould S.B."/>
            <person name="Rensing S.A."/>
        </authorList>
    </citation>
    <scope>NUCLEOTIDE SEQUENCE [LARGE SCALE GENOMIC DNA]</scope>
    <source>
        <strain evidence="14 15">S276</strain>
    </source>
</reference>
<evidence type="ECO:0000256" key="2">
    <source>
        <dbReference type="ARBA" id="ARBA00022448"/>
    </source>
</evidence>
<dbReference type="OMA" id="NENRCFV"/>
<proteinExistence type="inferred from homology"/>
<keyword evidence="8 11" id="KW-0472">Membrane</keyword>
<dbReference type="InterPro" id="IPR057291">
    <property type="entry name" value="CHX17_2nd"/>
</dbReference>
<comment type="subcellular location">
    <subcellularLocation>
        <location evidence="1">Membrane</location>
        <topology evidence="1">Multi-pass membrane protein</topology>
    </subcellularLocation>
</comment>
<dbReference type="Pfam" id="PF00999">
    <property type="entry name" value="Na_H_Exchanger"/>
    <property type="match status" value="1"/>
</dbReference>
<dbReference type="Gene3D" id="1.20.1530.20">
    <property type="match status" value="1"/>
</dbReference>
<evidence type="ECO:0000256" key="8">
    <source>
        <dbReference type="ARBA" id="ARBA00023136"/>
    </source>
</evidence>
<gene>
    <name evidence="14" type="ORF">CBR_g19850</name>
</gene>
<feature type="domain" description="Cation/H+ exchanger transmembrane" evidence="12">
    <location>
        <begin position="6"/>
        <end position="392"/>
    </location>
</feature>
<name>A0A388KYS6_CHABU</name>
<dbReference type="Gene3D" id="3.40.50.12370">
    <property type="match status" value="1"/>
</dbReference>
<feature type="transmembrane region" description="Helical" evidence="11">
    <location>
        <begin position="20"/>
        <end position="39"/>
    </location>
</feature>
<dbReference type="Gramene" id="GBG75214">
    <property type="protein sequence ID" value="GBG75214"/>
    <property type="gene ID" value="CBR_g19850"/>
</dbReference>
<keyword evidence="3" id="KW-0633">Potassium transport</keyword>
<evidence type="ECO:0000256" key="3">
    <source>
        <dbReference type="ARBA" id="ARBA00022538"/>
    </source>
</evidence>
<dbReference type="GO" id="GO:0006813">
    <property type="term" value="P:potassium ion transport"/>
    <property type="evidence" value="ECO:0007669"/>
    <property type="project" value="UniProtKB-KW"/>
</dbReference>
<dbReference type="AlphaFoldDB" id="A0A388KYS6"/>
<feature type="transmembrane region" description="Helical" evidence="11">
    <location>
        <begin position="51"/>
        <end position="72"/>
    </location>
</feature>
<dbReference type="EMBL" id="BFEA01000220">
    <property type="protein sequence ID" value="GBG75214.1"/>
    <property type="molecule type" value="Genomic_DNA"/>
</dbReference>
<organism evidence="14 15">
    <name type="scientific">Chara braunii</name>
    <name type="common">Braun's stonewort</name>
    <dbReference type="NCBI Taxonomy" id="69332"/>
    <lineage>
        <taxon>Eukaryota</taxon>
        <taxon>Viridiplantae</taxon>
        <taxon>Streptophyta</taxon>
        <taxon>Charophyceae</taxon>
        <taxon>Charales</taxon>
        <taxon>Characeae</taxon>
        <taxon>Chara</taxon>
    </lineage>
</organism>
<dbReference type="PANTHER" id="PTHR32468:SF0">
    <property type="entry name" value="K(+)_H(+) ANTIPORTER 1"/>
    <property type="match status" value="1"/>
</dbReference>
<keyword evidence="15" id="KW-1185">Reference proteome</keyword>
<dbReference type="Proteomes" id="UP000265515">
    <property type="component" value="Unassembled WGS sequence"/>
</dbReference>
<feature type="transmembrane region" description="Helical" evidence="11">
    <location>
        <begin position="195"/>
        <end position="212"/>
    </location>
</feature>
<evidence type="ECO:0000256" key="1">
    <source>
        <dbReference type="ARBA" id="ARBA00004141"/>
    </source>
</evidence>
<comment type="caution">
    <text evidence="14">The sequence shown here is derived from an EMBL/GenBank/DDBJ whole genome shotgun (WGS) entry which is preliminary data.</text>
</comment>
<evidence type="ECO:0000256" key="4">
    <source>
        <dbReference type="ARBA" id="ARBA00022692"/>
    </source>
</evidence>
<feature type="transmembrane region" description="Helical" evidence="11">
    <location>
        <begin position="84"/>
        <end position="108"/>
    </location>
</feature>
<feature type="region of interest" description="Disordered" evidence="10">
    <location>
        <begin position="823"/>
        <end position="843"/>
    </location>
</feature>
<feature type="domain" description="Cation/H(+) antiporter central" evidence="13">
    <location>
        <begin position="465"/>
        <end position="595"/>
    </location>
</feature>
<feature type="transmembrane region" description="Helical" evidence="11">
    <location>
        <begin position="162"/>
        <end position="183"/>
    </location>
</feature>
<dbReference type="InterPro" id="IPR050794">
    <property type="entry name" value="CPA2_transporter"/>
</dbReference>
<keyword evidence="6 11" id="KW-1133">Transmembrane helix</keyword>
<evidence type="ECO:0000256" key="6">
    <source>
        <dbReference type="ARBA" id="ARBA00022989"/>
    </source>
</evidence>
<sequence>MVFALTRSLAKLLRPLRQPLVIADVIAGILLGPTGFGQIRGFTENIFHEDSMLVLDVFAEIGLIFFLFTIALELDPETTHINAVAIAVSIAGLLVPFAFGAGLAVYLYNDDDLMEGSKNPKDRVSFGAFAVFTGVSMCITGVPEVACILADAMVLTTDLGGLAMTNAAIDDLMGWVLLSLAITLTNAEGNPLVCVYYLLLGTMYFLVMFYGVKRLLRRLIWNLPPCQEIPEHVIAMSLALCILASFIADLCGMHAVFGAFVFGLIVPQHKNLKQSLISKVEDFVVIIMLPLYFVSSGMKTDVKNIRSVKMFAALIFITLIAIAGKIGGVYAAARLTKLSPHKAITLGVLMNTRGLITVIILNIAHQKNVFGDTLFTIMVIMALFTTFMTAPIIRYLIKPVVRKHDEVARMISNAVVVGHTSTNGEEEAAAEELKLFVCVHGLRDVPALVNLLYMVSERTGGRVPLCVCALHLIEYWDSPSSAMLMSQVNQGQKSFSNDEVEEPDYVGMIFQTYGRFTKIPVKTMRAISSTKSMHEDICAAAAEEKANMVILPFHRHRGPQGLLDTIHPGYRPVNLRILEDAPCSIGILIGHGPQGSDHRQRMDAVQNIIVFFVGGADDQEALTFASHTLEHPNTVLRVIRFRQSKQMFAEQSAPSNVGKGPEQQYAGNLDSFRREGKERIISAVEQQSGNRDTPQEFSNANIRVNESFKAKEDVSKDDLIVEALKEKSRALANRKHSSGSSTQFIFEDIETDDVAGTAVQLAKEEKLDLILTGRRSPAHVLADLSMQNKSANWVDANELGTIGDALAAPDIRMMASILVIQQHDPTRRPKSSTGATPSHSFTQRALQRIRQGGLLAKQTHQPTLS</sequence>
<feature type="transmembrane region" description="Helical" evidence="11">
    <location>
        <begin position="375"/>
        <end position="397"/>
    </location>
</feature>
<evidence type="ECO:0000313" key="14">
    <source>
        <dbReference type="EMBL" id="GBG75214.1"/>
    </source>
</evidence>
<keyword evidence="5" id="KW-0630">Potassium</keyword>
<keyword evidence="2" id="KW-0813">Transport</keyword>
<feature type="compositionally biased region" description="Polar residues" evidence="10">
    <location>
        <begin position="831"/>
        <end position="843"/>
    </location>
</feature>
<dbReference type="Pfam" id="PF23256">
    <property type="entry name" value="CHX17_2nd"/>
    <property type="match status" value="1"/>
</dbReference>
<evidence type="ECO:0000259" key="13">
    <source>
        <dbReference type="Pfam" id="PF23256"/>
    </source>
</evidence>
<keyword evidence="7" id="KW-0406">Ion transport</keyword>
<evidence type="ECO:0000256" key="9">
    <source>
        <dbReference type="ARBA" id="ARBA00038341"/>
    </source>
</evidence>
<feature type="transmembrane region" description="Helical" evidence="11">
    <location>
        <begin position="343"/>
        <end position="363"/>
    </location>
</feature>
<dbReference type="InterPro" id="IPR038770">
    <property type="entry name" value="Na+/solute_symporter_sf"/>
</dbReference>
<feature type="transmembrane region" description="Helical" evidence="11">
    <location>
        <begin position="310"/>
        <end position="331"/>
    </location>
</feature>
<evidence type="ECO:0000256" key="5">
    <source>
        <dbReference type="ARBA" id="ARBA00022958"/>
    </source>
</evidence>
<keyword evidence="4 11" id="KW-0812">Transmembrane</keyword>
<dbReference type="InterPro" id="IPR006153">
    <property type="entry name" value="Cation/H_exchanger_TM"/>
</dbReference>
<dbReference type="GO" id="GO:0015297">
    <property type="term" value="F:antiporter activity"/>
    <property type="evidence" value="ECO:0007669"/>
    <property type="project" value="InterPro"/>
</dbReference>
<dbReference type="PANTHER" id="PTHR32468">
    <property type="entry name" value="CATION/H + ANTIPORTER"/>
    <property type="match status" value="1"/>
</dbReference>
<dbReference type="GO" id="GO:0016020">
    <property type="term" value="C:membrane"/>
    <property type="evidence" value="ECO:0007669"/>
    <property type="project" value="UniProtKB-SubCell"/>
</dbReference>
<protein>
    <submittedName>
        <fullName evidence="14">Uncharacterized protein</fullName>
    </submittedName>
</protein>
<comment type="similarity">
    <text evidence="9">Belongs to the monovalent cation:proton antiporter 2 (CPA2) transporter (TC 2.A.37) family. CHX (TC 2.A.37.4) subfamily.</text>
</comment>
<dbReference type="GO" id="GO:1902600">
    <property type="term" value="P:proton transmembrane transport"/>
    <property type="evidence" value="ECO:0007669"/>
    <property type="project" value="InterPro"/>
</dbReference>
<feature type="transmembrane region" description="Helical" evidence="11">
    <location>
        <begin position="282"/>
        <end position="298"/>
    </location>
</feature>
<dbReference type="OrthoDB" id="2687058at2759"/>
<evidence type="ECO:0000256" key="11">
    <source>
        <dbReference type="SAM" id="Phobius"/>
    </source>
</evidence>
<evidence type="ECO:0000256" key="7">
    <source>
        <dbReference type="ARBA" id="ARBA00023065"/>
    </source>
</evidence>
<feature type="transmembrane region" description="Helical" evidence="11">
    <location>
        <begin position="128"/>
        <end position="150"/>
    </location>
</feature>
<feature type="transmembrane region" description="Helical" evidence="11">
    <location>
        <begin position="233"/>
        <end position="262"/>
    </location>
</feature>
<accession>A0A388KYS6</accession>
<evidence type="ECO:0000256" key="10">
    <source>
        <dbReference type="SAM" id="MobiDB-lite"/>
    </source>
</evidence>
<evidence type="ECO:0000259" key="12">
    <source>
        <dbReference type="Pfam" id="PF00999"/>
    </source>
</evidence>